<reference evidence="2" key="1">
    <citation type="submission" date="2020-09" db="EMBL/GenBank/DDBJ databases">
        <authorList>
            <person name="Kim M.K."/>
        </authorList>
    </citation>
    <scope>NUCLEOTIDE SEQUENCE</scope>
    <source>
        <strain evidence="2">BT664</strain>
    </source>
</reference>
<comment type="caution">
    <text evidence="2">The sequence shown here is derived from an EMBL/GenBank/DDBJ whole genome shotgun (WGS) entry which is preliminary data.</text>
</comment>
<sequence>MDETDLLDFQWHVTQRTLPDTRRQYALCLTVNALLYLTKRADQWRLLPRVFAYSRCYYYFRRWQATGR</sequence>
<accession>A0A927BD15</accession>
<dbReference type="EMBL" id="JACXAD010000009">
    <property type="protein sequence ID" value="MBD2768226.1"/>
    <property type="molecule type" value="Genomic_DNA"/>
</dbReference>
<dbReference type="Proteomes" id="UP000612233">
    <property type="component" value="Unassembled WGS sequence"/>
</dbReference>
<organism evidence="2 3">
    <name type="scientific">Hymenobacter montanus</name>
    <dbReference type="NCBI Taxonomy" id="2771359"/>
    <lineage>
        <taxon>Bacteria</taxon>
        <taxon>Pseudomonadati</taxon>
        <taxon>Bacteroidota</taxon>
        <taxon>Cytophagia</taxon>
        <taxon>Cytophagales</taxon>
        <taxon>Hymenobacteraceae</taxon>
        <taxon>Hymenobacter</taxon>
    </lineage>
</organism>
<dbReference type="Pfam" id="PF13340">
    <property type="entry name" value="DUF4096"/>
    <property type="match status" value="1"/>
</dbReference>
<dbReference type="RefSeq" id="WP_191005039.1">
    <property type="nucleotide sequence ID" value="NZ_JACXAD010000009.1"/>
</dbReference>
<proteinExistence type="predicted"/>
<evidence type="ECO:0000259" key="1">
    <source>
        <dbReference type="Pfam" id="PF13340"/>
    </source>
</evidence>
<keyword evidence="3" id="KW-1185">Reference proteome</keyword>
<protein>
    <submittedName>
        <fullName evidence="2">Transposase</fullName>
    </submittedName>
</protein>
<name>A0A927BD15_9BACT</name>
<dbReference type="InterPro" id="IPR025161">
    <property type="entry name" value="IS402-like_dom"/>
</dbReference>
<evidence type="ECO:0000313" key="2">
    <source>
        <dbReference type="EMBL" id="MBD2768226.1"/>
    </source>
</evidence>
<feature type="domain" description="Insertion element IS402-like" evidence="1">
    <location>
        <begin position="8"/>
        <end position="67"/>
    </location>
</feature>
<dbReference type="AlphaFoldDB" id="A0A927BD15"/>
<evidence type="ECO:0000313" key="3">
    <source>
        <dbReference type="Proteomes" id="UP000612233"/>
    </source>
</evidence>
<gene>
    <name evidence="2" type="ORF">IC235_10010</name>
</gene>